<name>A0A1M5TBL2_9BACT</name>
<dbReference type="RefSeq" id="WP_073073314.1">
    <property type="nucleotide sequence ID" value="NZ_FQXN01000004.1"/>
</dbReference>
<dbReference type="Pfam" id="PF14602">
    <property type="entry name" value="Hexapep_2"/>
    <property type="match status" value="1"/>
</dbReference>
<evidence type="ECO:0000313" key="3">
    <source>
        <dbReference type="Proteomes" id="UP000242592"/>
    </source>
</evidence>
<dbReference type="InterPro" id="IPR011004">
    <property type="entry name" value="Trimer_LpxA-like_sf"/>
</dbReference>
<accession>A0A1M5TBL2</accession>
<sequence length="236" mass="25195">MNYISEKAKIGKNVKIGRFTVIEDDVVIGDNCVIGNNVTIYKGTVIGSNVRIDDNVVIGKQPMRAAISIFKGENEKPPCKIGDDCIIGTSAVIYAGCEIGKKCLIADLATVREDVTIGDMTIVGRNVAIENYCKIGSKCKIETNAYITAYSELEDEVFVAPCVATSNDNSAGRDPDRFSKMKGLVAKRKSRIGVNATILPGKVIGEGAFVGAGSVVTKDVKEGKIVVGNPAREFNK</sequence>
<protein>
    <submittedName>
        <fullName evidence="2">Transferase hexapeptide (Six repeat-containing protein)</fullName>
    </submittedName>
</protein>
<dbReference type="Pfam" id="PF25087">
    <property type="entry name" value="GMPPB_C"/>
    <property type="match status" value="1"/>
</dbReference>
<dbReference type="InterPro" id="IPR001451">
    <property type="entry name" value="Hexapep"/>
</dbReference>
<evidence type="ECO:0000259" key="1">
    <source>
        <dbReference type="Pfam" id="PF25087"/>
    </source>
</evidence>
<gene>
    <name evidence="2" type="ORF">SAMN02745199_1274</name>
</gene>
<dbReference type="OrthoDB" id="9782926at2"/>
<dbReference type="PANTHER" id="PTHR43300">
    <property type="entry name" value="ACETYLTRANSFERASE"/>
    <property type="match status" value="1"/>
</dbReference>
<dbReference type="InterPro" id="IPR056729">
    <property type="entry name" value="GMPPB_C"/>
</dbReference>
<dbReference type="Gene3D" id="2.160.10.10">
    <property type="entry name" value="Hexapeptide repeat proteins"/>
    <property type="match status" value="3"/>
</dbReference>
<dbReference type="InterPro" id="IPR050179">
    <property type="entry name" value="Trans_hexapeptide_repeat"/>
</dbReference>
<organism evidence="2 3">
    <name type="scientific">Thermosipho atlanticus DSM 15807</name>
    <dbReference type="NCBI Taxonomy" id="1123380"/>
    <lineage>
        <taxon>Bacteria</taxon>
        <taxon>Thermotogati</taxon>
        <taxon>Thermotogota</taxon>
        <taxon>Thermotogae</taxon>
        <taxon>Thermotogales</taxon>
        <taxon>Fervidobacteriaceae</taxon>
        <taxon>Thermosipho</taxon>
    </lineage>
</organism>
<dbReference type="PANTHER" id="PTHR43300:SF4">
    <property type="entry name" value="ACYL-[ACYL-CARRIER-PROTEIN]--UDP-N-ACETYLGLUCOSAMINE O-ACYLTRANSFERASE"/>
    <property type="match status" value="1"/>
</dbReference>
<dbReference type="AlphaFoldDB" id="A0A1M5TBL2"/>
<proteinExistence type="predicted"/>
<dbReference type="EMBL" id="FQXN01000004">
    <property type="protein sequence ID" value="SHH48109.1"/>
    <property type="molecule type" value="Genomic_DNA"/>
</dbReference>
<evidence type="ECO:0000313" key="2">
    <source>
        <dbReference type="EMBL" id="SHH48109.1"/>
    </source>
</evidence>
<dbReference type="Pfam" id="PF00132">
    <property type="entry name" value="Hexapep"/>
    <property type="match status" value="1"/>
</dbReference>
<keyword evidence="3" id="KW-1185">Reference proteome</keyword>
<dbReference type="CDD" id="cd03358">
    <property type="entry name" value="LbH_WxcM_N_like"/>
    <property type="match status" value="1"/>
</dbReference>
<dbReference type="GO" id="GO:0016740">
    <property type="term" value="F:transferase activity"/>
    <property type="evidence" value="ECO:0007669"/>
    <property type="project" value="UniProtKB-KW"/>
</dbReference>
<reference evidence="3" key="1">
    <citation type="submission" date="2016-11" db="EMBL/GenBank/DDBJ databases">
        <authorList>
            <person name="Varghese N."/>
            <person name="Submissions S."/>
        </authorList>
    </citation>
    <scope>NUCLEOTIDE SEQUENCE [LARGE SCALE GENOMIC DNA]</scope>
    <source>
        <strain evidence="3">DSM 15807</strain>
    </source>
</reference>
<dbReference type="SUPFAM" id="SSF51161">
    <property type="entry name" value="Trimeric LpxA-like enzymes"/>
    <property type="match status" value="1"/>
</dbReference>
<feature type="domain" description="Mannose-1-phosphate guanyltransferase C-terminal" evidence="1">
    <location>
        <begin position="77"/>
        <end position="164"/>
    </location>
</feature>
<dbReference type="Proteomes" id="UP000242592">
    <property type="component" value="Unassembled WGS sequence"/>
</dbReference>
<dbReference type="STRING" id="1123380.SAMN02745199_1274"/>
<keyword evidence="2" id="KW-0808">Transferase</keyword>